<dbReference type="InterPro" id="IPR012617">
    <property type="entry name" value="AATF_C"/>
</dbReference>
<protein>
    <recommendedName>
        <fullName evidence="8">Protein AATF</fullName>
    </recommendedName>
</protein>
<proteinExistence type="inferred from homology"/>
<keyword evidence="7" id="KW-1185">Reference proteome</keyword>
<evidence type="ECO:0000259" key="5">
    <source>
        <dbReference type="Pfam" id="PF13339"/>
    </source>
</evidence>
<organism evidence="6 7">
    <name type="scientific">Zostera marina</name>
    <name type="common">Eelgrass</name>
    <dbReference type="NCBI Taxonomy" id="29655"/>
    <lineage>
        <taxon>Eukaryota</taxon>
        <taxon>Viridiplantae</taxon>
        <taxon>Streptophyta</taxon>
        <taxon>Embryophyta</taxon>
        <taxon>Tracheophyta</taxon>
        <taxon>Spermatophyta</taxon>
        <taxon>Magnoliopsida</taxon>
        <taxon>Liliopsida</taxon>
        <taxon>Zosteraceae</taxon>
        <taxon>Zostera</taxon>
    </lineage>
</organism>
<dbReference type="AlphaFoldDB" id="A0A0K9NIM3"/>
<evidence type="ECO:0000256" key="2">
    <source>
        <dbReference type="SAM" id="Coils"/>
    </source>
</evidence>
<dbReference type="Pfam" id="PF13339">
    <property type="entry name" value="AATF-Che1"/>
    <property type="match status" value="1"/>
</dbReference>
<evidence type="ECO:0000313" key="7">
    <source>
        <dbReference type="Proteomes" id="UP000036987"/>
    </source>
</evidence>
<dbReference type="Pfam" id="PF08164">
    <property type="entry name" value="TRAUB"/>
    <property type="match status" value="1"/>
</dbReference>
<comment type="caution">
    <text evidence="6">The sequence shown here is derived from an EMBL/GenBank/DDBJ whole genome shotgun (WGS) entry which is preliminary data.</text>
</comment>
<dbReference type="EMBL" id="LFYR01002228">
    <property type="protein sequence ID" value="KMZ55937.1"/>
    <property type="molecule type" value="Genomic_DNA"/>
</dbReference>
<reference evidence="7" key="1">
    <citation type="journal article" date="2016" name="Nature">
        <title>The genome of the seagrass Zostera marina reveals angiosperm adaptation to the sea.</title>
        <authorList>
            <person name="Olsen J.L."/>
            <person name="Rouze P."/>
            <person name="Verhelst B."/>
            <person name="Lin Y.-C."/>
            <person name="Bayer T."/>
            <person name="Collen J."/>
            <person name="Dattolo E."/>
            <person name="De Paoli E."/>
            <person name="Dittami S."/>
            <person name="Maumus F."/>
            <person name="Michel G."/>
            <person name="Kersting A."/>
            <person name="Lauritano C."/>
            <person name="Lohaus R."/>
            <person name="Toepel M."/>
            <person name="Tonon T."/>
            <person name="Vanneste K."/>
            <person name="Amirebrahimi M."/>
            <person name="Brakel J."/>
            <person name="Bostroem C."/>
            <person name="Chovatia M."/>
            <person name="Grimwood J."/>
            <person name="Jenkins J.W."/>
            <person name="Jueterbock A."/>
            <person name="Mraz A."/>
            <person name="Stam W.T."/>
            <person name="Tice H."/>
            <person name="Bornberg-Bauer E."/>
            <person name="Green P.J."/>
            <person name="Pearson G.A."/>
            <person name="Procaccini G."/>
            <person name="Duarte C.M."/>
            <person name="Schmutz J."/>
            <person name="Reusch T.B.H."/>
            <person name="Van de Peer Y."/>
        </authorList>
    </citation>
    <scope>NUCLEOTIDE SEQUENCE [LARGE SCALE GENOMIC DNA]</scope>
    <source>
        <strain evidence="7">cv. Finnish</strain>
    </source>
</reference>
<sequence>MGSSGKIFRKRHRIEEKEEEMEFDLSGNSDDGIRDDIDVESDGEDDEEMGDDVEREEVGDAVEGDVGNAELGDEMEQLYKECNSIRNEDQSLLKDLQRHKEEDIMKGQAVKNQKVLWDKSLELRFLLQKPFSNSNMLPKEPLRSLFVDSDDAVNQAYSDLISTSEQTLDCLLELQKSLIDRVPSIHSPSDEGLHDDVDGQDDETWLHIHKSHARIIPFRNSAIDKWHRKTQVTSGSTAFKGKLRAFNQNISEQVASYMRDPSRMINGMQLKYSTVGLLGVDHQTLSSRIEEDDVSTNGDPDLIDDSEFYQKLLKEFFESCDSMSSESVLYEMKRLQPKKRKMVDRRASKSRKIRYNVHDKIANFMAPKTMRVPEMASKLFENLFGLRDAKQS</sequence>
<name>A0A0K9NIM3_ZOSMR</name>
<evidence type="ECO:0000256" key="3">
    <source>
        <dbReference type="SAM" id="MobiDB-lite"/>
    </source>
</evidence>
<feature type="coiled-coil region" evidence="2">
    <location>
        <begin position="68"/>
        <end position="102"/>
    </location>
</feature>
<dbReference type="OrthoDB" id="5783963at2759"/>
<evidence type="ECO:0000313" key="6">
    <source>
        <dbReference type="EMBL" id="KMZ55937.1"/>
    </source>
</evidence>
<dbReference type="GO" id="GO:0005730">
    <property type="term" value="C:nucleolus"/>
    <property type="evidence" value="ECO:0000318"/>
    <property type="project" value="GO_Central"/>
</dbReference>
<keyword evidence="2" id="KW-0175">Coiled coil</keyword>
<evidence type="ECO:0000259" key="4">
    <source>
        <dbReference type="Pfam" id="PF08164"/>
    </source>
</evidence>
<dbReference type="OMA" id="INFMAPN"/>
<accession>A0A0K9NIM3</accession>
<dbReference type="InterPro" id="IPR025160">
    <property type="entry name" value="AATF"/>
</dbReference>
<dbReference type="PANTHER" id="PTHR15565">
    <property type="entry name" value="AATF PROTEIN APOPTOSIS ANTAGONIZING TRANSCRIPTION FACTOR"/>
    <property type="match status" value="1"/>
</dbReference>
<evidence type="ECO:0000256" key="1">
    <source>
        <dbReference type="ARBA" id="ARBA00008966"/>
    </source>
</evidence>
<dbReference type="STRING" id="29655.A0A0K9NIM3"/>
<gene>
    <name evidence="6" type="ORF">ZOSMA_9G00370</name>
</gene>
<dbReference type="InterPro" id="IPR039223">
    <property type="entry name" value="AATF/Bfr2"/>
</dbReference>
<comment type="similarity">
    <text evidence="1">Belongs to the AATF family.</text>
</comment>
<feature type="compositionally biased region" description="Acidic residues" evidence="3">
    <location>
        <begin position="37"/>
        <end position="63"/>
    </location>
</feature>
<evidence type="ECO:0008006" key="8">
    <source>
        <dbReference type="Google" id="ProtNLM"/>
    </source>
</evidence>
<dbReference type="PANTHER" id="PTHR15565:SF0">
    <property type="entry name" value="PROTEIN AATF"/>
    <property type="match status" value="1"/>
</dbReference>
<feature type="region of interest" description="Disordered" evidence="3">
    <location>
        <begin position="1"/>
        <end position="63"/>
    </location>
</feature>
<feature type="domain" description="Apoptosis-antagonizing transcription factor C-terminal" evidence="4">
    <location>
        <begin position="309"/>
        <end position="384"/>
    </location>
</feature>
<dbReference type="Proteomes" id="UP000036987">
    <property type="component" value="Unassembled WGS sequence"/>
</dbReference>
<feature type="domain" description="AATF leucine zipper-containing" evidence="5">
    <location>
        <begin position="103"/>
        <end position="229"/>
    </location>
</feature>